<keyword evidence="1" id="KW-0472">Membrane</keyword>
<accession>A0A840FHX6</accession>
<keyword evidence="1" id="KW-0812">Transmembrane</keyword>
<evidence type="ECO:0000256" key="1">
    <source>
        <dbReference type="SAM" id="Phobius"/>
    </source>
</evidence>
<name>A0A840FHX6_9SPHN</name>
<keyword evidence="1" id="KW-1133">Transmembrane helix</keyword>
<evidence type="ECO:0000313" key="2">
    <source>
        <dbReference type="EMBL" id="MBB4152955.1"/>
    </source>
</evidence>
<dbReference type="EMBL" id="JACIEV010000002">
    <property type="protein sequence ID" value="MBB4152955.1"/>
    <property type="molecule type" value="Genomic_DNA"/>
</dbReference>
<evidence type="ECO:0000313" key="3">
    <source>
        <dbReference type="Proteomes" id="UP000529795"/>
    </source>
</evidence>
<dbReference type="Proteomes" id="UP000529795">
    <property type="component" value="Unassembled WGS sequence"/>
</dbReference>
<dbReference type="RefSeq" id="WP_343050827.1">
    <property type="nucleotide sequence ID" value="NZ_JACIEV010000002.1"/>
</dbReference>
<protein>
    <submittedName>
        <fullName evidence="2">Putative phage tail protein</fullName>
    </submittedName>
</protein>
<dbReference type="Pfam" id="PF07332">
    <property type="entry name" value="Phage_holin_3_6"/>
    <property type="match status" value="1"/>
</dbReference>
<feature type="transmembrane region" description="Helical" evidence="1">
    <location>
        <begin position="70"/>
        <end position="90"/>
    </location>
</feature>
<dbReference type="InterPro" id="IPR009937">
    <property type="entry name" value="Phage_holin_3_6"/>
</dbReference>
<keyword evidence="3" id="KW-1185">Reference proteome</keyword>
<proteinExistence type="predicted"/>
<comment type="caution">
    <text evidence="2">The sequence shown here is derived from an EMBL/GenBank/DDBJ whole genome shotgun (WGS) entry which is preliminary data.</text>
</comment>
<reference evidence="2 3" key="1">
    <citation type="submission" date="2020-08" db="EMBL/GenBank/DDBJ databases">
        <title>Genomic Encyclopedia of Type Strains, Phase IV (KMG-IV): sequencing the most valuable type-strain genomes for metagenomic binning, comparative biology and taxonomic classification.</title>
        <authorList>
            <person name="Goeker M."/>
        </authorList>
    </citation>
    <scope>NUCLEOTIDE SEQUENCE [LARGE SCALE GENOMIC DNA]</scope>
    <source>
        <strain evidence="2 3">YC6723</strain>
    </source>
</reference>
<dbReference type="AlphaFoldDB" id="A0A840FHX6"/>
<feature type="transmembrane region" description="Helical" evidence="1">
    <location>
        <begin position="38"/>
        <end position="64"/>
    </location>
</feature>
<gene>
    <name evidence="2" type="ORF">GGQ80_000843</name>
</gene>
<organism evidence="2 3">
    <name type="scientific">Sphingomonas jinjuensis</name>
    <dbReference type="NCBI Taxonomy" id="535907"/>
    <lineage>
        <taxon>Bacteria</taxon>
        <taxon>Pseudomonadati</taxon>
        <taxon>Pseudomonadota</taxon>
        <taxon>Alphaproteobacteria</taxon>
        <taxon>Sphingomonadales</taxon>
        <taxon>Sphingomonadaceae</taxon>
        <taxon>Sphingomonas</taxon>
    </lineage>
</organism>
<sequence>MATLVSRLVDEARSLAGAEVELVKARIGAKTSAYKSAIVFFAIAGVLALGAFIALLVGLILSLATVIGPGYATLVVVGVTLVVAGVLALIGKSRLGGAKP</sequence>